<keyword evidence="3" id="KW-1185">Reference proteome</keyword>
<dbReference type="AlphaFoldDB" id="A0A1T4WB24"/>
<gene>
    <name evidence="2" type="ORF">SAMN02745702_01953</name>
</gene>
<evidence type="ECO:0000256" key="1">
    <source>
        <dbReference type="ARBA" id="ARBA00022679"/>
    </source>
</evidence>
<evidence type="ECO:0000313" key="2">
    <source>
        <dbReference type="EMBL" id="SKA74492.1"/>
    </source>
</evidence>
<organism evidence="2 3">
    <name type="scientific">Desulfobaculum bizertense DSM 18034</name>
    <dbReference type="NCBI Taxonomy" id="1121442"/>
    <lineage>
        <taxon>Bacteria</taxon>
        <taxon>Pseudomonadati</taxon>
        <taxon>Thermodesulfobacteriota</taxon>
        <taxon>Desulfovibrionia</taxon>
        <taxon>Desulfovibrionales</taxon>
        <taxon>Desulfovibrionaceae</taxon>
        <taxon>Desulfobaculum</taxon>
    </lineage>
</organism>
<dbReference type="SUPFAM" id="SSF53756">
    <property type="entry name" value="UDP-Glycosyltransferase/glycogen phosphorylase"/>
    <property type="match status" value="1"/>
</dbReference>
<dbReference type="PANTHER" id="PTHR46401">
    <property type="entry name" value="GLYCOSYLTRANSFERASE WBBK-RELATED"/>
    <property type="match status" value="1"/>
</dbReference>
<evidence type="ECO:0000313" key="3">
    <source>
        <dbReference type="Proteomes" id="UP000189733"/>
    </source>
</evidence>
<dbReference type="Gene3D" id="3.40.50.2000">
    <property type="entry name" value="Glycogen Phosphorylase B"/>
    <property type="match status" value="2"/>
</dbReference>
<dbReference type="CDD" id="cd03801">
    <property type="entry name" value="GT4_PimA-like"/>
    <property type="match status" value="1"/>
</dbReference>
<dbReference type="PANTHER" id="PTHR46401:SF2">
    <property type="entry name" value="GLYCOSYLTRANSFERASE WBBK-RELATED"/>
    <property type="match status" value="1"/>
</dbReference>
<dbReference type="OrthoDB" id="9815351at2"/>
<dbReference type="Proteomes" id="UP000189733">
    <property type="component" value="Unassembled WGS sequence"/>
</dbReference>
<accession>A0A1T4WB24</accession>
<sequence>MNSLVFAKKLIAPSSAANVLQSFHMVDAFLQNDVMLSFWPGVAPKVSLAELFQSYNLPAEDLSHISPLYGGHKGIYGLNFRARLCQAWLNSPNGTAFLARDIKESLLLSSFKKFFPFKKHHIFYELHEVLYSQHKEQGDPHSDRYFQKERAVLDAVSGVITVSPLLVENIKETYGYTKPSIVLPAGFNPQTFSPCPDVDFHDSITLGYIGSLHPGKGVGLLLETLEKLPKRFKAVIIGGNPSKELTKLKKRYAPLIAEKRLTFMGQLTPNEITSVLPKIQTLVIPATARKEYFCPIKLREAYGQGLPIVTTPVPEITESLCSHDDAIIAKDTTPEALQEALLYLAEHEELAHKLQQRCRAVAPNLTWKNRAKQCLHFMDDVLNDTHA</sequence>
<keyword evidence="1 2" id="KW-0808">Transferase</keyword>
<dbReference type="Pfam" id="PF13692">
    <property type="entry name" value="Glyco_trans_1_4"/>
    <property type="match status" value="1"/>
</dbReference>
<protein>
    <submittedName>
        <fullName evidence="2">Glycosyltransferase involved in cell wall bisynthesis</fullName>
    </submittedName>
</protein>
<reference evidence="2 3" key="1">
    <citation type="submission" date="2017-02" db="EMBL/GenBank/DDBJ databases">
        <authorList>
            <person name="Peterson S.W."/>
        </authorList>
    </citation>
    <scope>NUCLEOTIDE SEQUENCE [LARGE SCALE GENOMIC DNA]</scope>
    <source>
        <strain evidence="2 3">DSM 18034</strain>
    </source>
</reference>
<proteinExistence type="predicted"/>
<dbReference type="GO" id="GO:0016757">
    <property type="term" value="F:glycosyltransferase activity"/>
    <property type="evidence" value="ECO:0007669"/>
    <property type="project" value="TreeGrafter"/>
</dbReference>
<dbReference type="RefSeq" id="WP_078685239.1">
    <property type="nucleotide sequence ID" value="NZ_FUYA01000006.1"/>
</dbReference>
<name>A0A1T4WB24_9BACT</name>
<dbReference type="STRING" id="1121442.SAMN02745702_01953"/>
<dbReference type="EMBL" id="FUYA01000006">
    <property type="protein sequence ID" value="SKA74492.1"/>
    <property type="molecule type" value="Genomic_DNA"/>
</dbReference>